<dbReference type="EMBL" id="CP092863">
    <property type="protein sequence ID" value="UYV61762.1"/>
    <property type="molecule type" value="Genomic_DNA"/>
</dbReference>
<dbReference type="InterPro" id="IPR036397">
    <property type="entry name" value="RNaseH_sf"/>
</dbReference>
<proteinExistence type="predicted"/>
<name>A0ABY6JZG3_9ARAC</name>
<evidence type="ECO:0000313" key="2">
    <source>
        <dbReference type="Proteomes" id="UP001235939"/>
    </source>
</evidence>
<keyword evidence="2" id="KW-1185">Reference proteome</keyword>
<dbReference type="Proteomes" id="UP001235939">
    <property type="component" value="Chromosome 01"/>
</dbReference>
<dbReference type="Gene3D" id="3.30.420.10">
    <property type="entry name" value="Ribonuclease H-like superfamily/Ribonuclease H"/>
    <property type="match status" value="1"/>
</dbReference>
<reference evidence="1 2" key="1">
    <citation type="submission" date="2022-01" db="EMBL/GenBank/DDBJ databases">
        <title>A chromosomal length assembly of Cordylochernes scorpioides.</title>
        <authorList>
            <person name="Zeh D."/>
            <person name="Zeh J."/>
        </authorList>
    </citation>
    <scope>NUCLEOTIDE SEQUENCE [LARGE SCALE GENOMIC DNA]</scope>
    <source>
        <strain evidence="1">IN4F17</strain>
        <tissue evidence="1">Whole Body</tissue>
    </source>
</reference>
<protein>
    <submittedName>
        <fullName evidence="1">Uncharacterized protein</fullName>
    </submittedName>
</protein>
<organism evidence="1 2">
    <name type="scientific">Cordylochernes scorpioides</name>
    <dbReference type="NCBI Taxonomy" id="51811"/>
    <lineage>
        <taxon>Eukaryota</taxon>
        <taxon>Metazoa</taxon>
        <taxon>Ecdysozoa</taxon>
        <taxon>Arthropoda</taxon>
        <taxon>Chelicerata</taxon>
        <taxon>Arachnida</taxon>
        <taxon>Pseudoscorpiones</taxon>
        <taxon>Cheliferoidea</taxon>
        <taxon>Chernetidae</taxon>
        <taxon>Cordylochernes</taxon>
    </lineage>
</organism>
<sequence length="125" mass="14260">MSSSFSVTLLSRSFGYFLFSSAEQFDYSGVRSDQLQPVNPGLTLGHHNGPQQGIVIWSAILFVSRSPLLLIPGIQTEKQYVYEILWYILLLFLSHHTGLTFQQDNVRLHTDRVTVFKFSDYLVTS</sequence>
<gene>
    <name evidence="1" type="ORF">LAZ67_1006378</name>
</gene>
<evidence type="ECO:0000313" key="1">
    <source>
        <dbReference type="EMBL" id="UYV61762.1"/>
    </source>
</evidence>
<accession>A0ABY6JZG3</accession>